<name>A0ABX5JLK8_9BACT</name>
<dbReference type="RefSeq" id="WP_108527476.1">
    <property type="nucleotide sequence ID" value="NZ_MUXF01000006.1"/>
</dbReference>
<organism evidence="1 2">
    <name type="scientific">Arcobacter lacus</name>
    <dbReference type="NCBI Taxonomy" id="1912876"/>
    <lineage>
        <taxon>Bacteria</taxon>
        <taxon>Pseudomonadati</taxon>
        <taxon>Campylobacterota</taxon>
        <taxon>Epsilonproteobacteria</taxon>
        <taxon>Campylobacterales</taxon>
        <taxon>Arcobacteraceae</taxon>
        <taxon>Arcobacter</taxon>
    </lineage>
</organism>
<accession>A0ABX5JLK8</accession>
<keyword evidence="2" id="KW-1185">Reference proteome</keyword>
<reference evidence="1 2" key="1">
    <citation type="submission" date="2017-02" db="EMBL/GenBank/DDBJ databases">
        <title>Arcobacter lacus sp. nov., a new species isolated from reclaimed water.</title>
        <authorList>
            <person name="Figueras M.J."/>
            <person name="Perez-Cataluna A."/>
            <person name="Salas-Masso N."/>
        </authorList>
    </citation>
    <scope>NUCLEOTIDE SEQUENCE [LARGE SCALE GENOMIC DNA]</scope>
    <source>
        <strain evidence="1 2">RW43-9</strain>
    </source>
</reference>
<gene>
    <name evidence="1" type="ORF">B0175_04510</name>
</gene>
<dbReference type="Proteomes" id="UP000251311">
    <property type="component" value="Unassembled WGS sequence"/>
</dbReference>
<evidence type="ECO:0000313" key="1">
    <source>
        <dbReference type="EMBL" id="PUE66903.1"/>
    </source>
</evidence>
<comment type="caution">
    <text evidence="1">The sequence shown here is derived from an EMBL/GenBank/DDBJ whole genome shotgun (WGS) entry which is preliminary data.</text>
</comment>
<evidence type="ECO:0000313" key="2">
    <source>
        <dbReference type="Proteomes" id="UP000251311"/>
    </source>
</evidence>
<proteinExistence type="predicted"/>
<protein>
    <recommendedName>
        <fullName evidence="3">Lipoprotein</fullName>
    </recommendedName>
</protein>
<dbReference type="EMBL" id="MUXF01000006">
    <property type="protein sequence ID" value="PUE66903.1"/>
    <property type="molecule type" value="Genomic_DNA"/>
</dbReference>
<evidence type="ECO:0008006" key="3">
    <source>
        <dbReference type="Google" id="ProtNLM"/>
    </source>
</evidence>
<sequence>MKKLIYLIFILFTIINFSGCYKKIDNTSFNKNYKILDEIAVISLQTDIELIYQVSLKTHQTIPKNKYLEICKLNSSIYFNEILITDKFINLLEIKNIKVTDIKNAKKLLVIKPIRFESLARLDNNTNGLCSVSSGFTDISIYDIDEKANKFLIYENRFFSDENYNTIPLGGGYSKLKENSTNKKDVNKFFKAVIDDLESIMHFSNKK</sequence>